<keyword evidence="7" id="KW-1133">Transmembrane helix</keyword>
<dbReference type="InterPro" id="IPR002401">
    <property type="entry name" value="Cyt_P450_E_grp-I"/>
</dbReference>
<evidence type="ECO:0000256" key="1">
    <source>
        <dbReference type="ARBA" id="ARBA00004167"/>
    </source>
</evidence>
<dbReference type="AlphaFoldDB" id="A0AAV6XEF6"/>
<evidence type="ECO:0000256" key="7">
    <source>
        <dbReference type="SAM" id="Phobius"/>
    </source>
</evidence>
<dbReference type="PRINTS" id="PR00463">
    <property type="entry name" value="EP450I"/>
</dbReference>
<evidence type="ECO:0000256" key="3">
    <source>
        <dbReference type="ARBA" id="ARBA00022723"/>
    </source>
</evidence>
<evidence type="ECO:0000256" key="6">
    <source>
        <dbReference type="ARBA" id="ARBA00023033"/>
    </source>
</evidence>
<organism evidence="8 9">
    <name type="scientific">Buddleja alternifolia</name>
    <dbReference type="NCBI Taxonomy" id="168488"/>
    <lineage>
        <taxon>Eukaryota</taxon>
        <taxon>Viridiplantae</taxon>
        <taxon>Streptophyta</taxon>
        <taxon>Embryophyta</taxon>
        <taxon>Tracheophyta</taxon>
        <taxon>Spermatophyta</taxon>
        <taxon>Magnoliopsida</taxon>
        <taxon>eudicotyledons</taxon>
        <taxon>Gunneridae</taxon>
        <taxon>Pentapetalae</taxon>
        <taxon>asterids</taxon>
        <taxon>lamiids</taxon>
        <taxon>Lamiales</taxon>
        <taxon>Scrophulariaceae</taxon>
        <taxon>Buddlejeae</taxon>
        <taxon>Buddleja</taxon>
    </lineage>
</organism>
<comment type="caution">
    <text evidence="8">The sequence shown here is derived from an EMBL/GenBank/DDBJ whole genome shotgun (WGS) entry which is preliminary data.</text>
</comment>
<dbReference type="GO" id="GO:0020037">
    <property type="term" value="F:heme binding"/>
    <property type="evidence" value="ECO:0007669"/>
    <property type="project" value="InterPro"/>
</dbReference>
<evidence type="ECO:0008006" key="10">
    <source>
        <dbReference type="Google" id="ProtNLM"/>
    </source>
</evidence>
<feature type="transmembrane region" description="Helical" evidence="7">
    <location>
        <begin position="6"/>
        <end position="23"/>
    </location>
</feature>
<dbReference type="InterPro" id="IPR050651">
    <property type="entry name" value="Plant_Cytochrome_P450_Monoox"/>
</dbReference>
<keyword evidence="2" id="KW-0349">Heme</keyword>
<evidence type="ECO:0000313" key="9">
    <source>
        <dbReference type="Proteomes" id="UP000826271"/>
    </source>
</evidence>
<accession>A0AAV6XEF6</accession>
<dbReference type="GO" id="GO:0004497">
    <property type="term" value="F:monooxygenase activity"/>
    <property type="evidence" value="ECO:0007669"/>
    <property type="project" value="UniProtKB-KW"/>
</dbReference>
<dbReference type="GO" id="GO:0016705">
    <property type="term" value="F:oxidoreductase activity, acting on paired donors, with incorporation or reduction of molecular oxygen"/>
    <property type="evidence" value="ECO:0007669"/>
    <property type="project" value="InterPro"/>
</dbReference>
<protein>
    <recommendedName>
        <fullName evidence="10">Cytochrome P450</fullName>
    </recommendedName>
</protein>
<dbReference type="PANTHER" id="PTHR47947:SF3">
    <property type="entry name" value="CYTOCHROME P450 81D1-LIKE"/>
    <property type="match status" value="1"/>
</dbReference>
<reference evidence="8" key="1">
    <citation type="submission" date="2019-10" db="EMBL/GenBank/DDBJ databases">
        <authorList>
            <person name="Zhang R."/>
            <person name="Pan Y."/>
            <person name="Wang J."/>
            <person name="Ma R."/>
            <person name="Yu S."/>
        </authorList>
    </citation>
    <scope>NUCLEOTIDE SEQUENCE</scope>
    <source>
        <strain evidence="8">LA-IB0</strain>
        <tissue evidence="8">Leaf</tissue>
    </source>
</reference>
<keyword evidence="7" id="KW-0472">Membrane</keyword>
<gene>
    <name evidence="8" type="ORF">BUALT_Bualt08G0039900</name>
</gene>
<proteinExistence type="predicted"/>
<keyword evidence="3" id="KW-0479">Metal-binding</keyword>
<dbReference type="GO" id="GO:0016020">
    <property type="term" value="C:membrane"/>
    <property type="evidence" value="ECO:0007669"/>
    <property type="project" value="UniProtKB-SubCell"/>
</dbReference>
<comment type="subcellular location">
    <subcellularLocation>
        <location evidence="1">Membrane</location>
        <topology evidence="1">Single-pass membrane protein</topology>
    </subcellularLocation>
</comment>
<keyword evidence="9" id="KW-1185">Reference proteome</keyword>
<evidence type="ECO:0000313" key="8">
    <source>
        <dbReference type="EMBL" id="KAG8377505.1"/>
    </source>
</evidence>
<keyword evidence="6" id="KW-0503">Monooxygenase</keyword>
<dbReference type="SUPFAM" id="SSF48264">
    <property type="entry name" value="Cytochrome P450"/>
    <property type="match status" value="1"/>
</dbReference>
<dbReference type="EMBL" id="WHWC01000008">
    <property type="protein sequence ID" value="KAG8377505.1"/>
    <property type="molecule type" value="Genomic_DNA"/>
</dbReference>
<name>A0AAV6XEF6_9LAMI</name>
<dbReference type="Pfam" id="PF00067">
    <property type="entry name" value="p450"/>
    <property type="match status" value="1"/>
</dbReference>
<keyword evidence="4" id="KW-0560">Oxidoreductase</keyword>
<dbReference type="Pfam" id="PF14223">
    <property type="entry name" value="Retrotran_gag_2"/>
    <property type="match status" value="1"/>
</dbReference>
<dbReference type="PANTHER" id="PTHR47947">
    <property type="entry name" value="CYTOCHROME P450 82C3-RELATED"/>
    <property type="match status" value="1"/>
</dbReference>
<evidence type="ECO:0000256" key="5">
    <source>
        <dbReference type="ARBA" id="ARBA00023004"/>
    </source>
</evidence>
<dbReference type="Proteomes" id="UP000826271">
    <property type="component" value="Unassembled WGS sequence"/>
</dbReference>
<evidence type="ECO:0000256" key="4">
    <source>
        <dbReference type="ARBA" id="ARBA00023002"/>
    </source>
</evidence>
<dbReference type="Gene3D" id="1.10.630.10">
    <property type="entry name" value="Cytochrome P450"/>
    <property type="match status" value="1"/>
</dbReference>
<keyword evidence="7" id="KW-0812">Transmembrane</keyword>
<keyword evidence="5" id="KW-0408">Iron</keyword>
<evidence type="ECO:0000256" key="2">
    <source>
        <dbReference type="ARBA" id="ARBA00022617"/>
    </source>
</evidence>
<dbReference type="InterPro" id="IPR001128">
    <property type="entry name" value="Cyt_P450"/>
</dbReference>
<dbReference type="GO" id="GO:0005506">
    <property type="term" value="F:iron ion binding"/>
    <property type="evidence" value="ECO:0007669"/>
    <property type="project" value="InterPro"/>
</dbReference>
<dbReference type="InterPro" id="IPR036396">
    <property type="entry name" value="Cyt_P450_sf"/>
</dbReference>
<sequence>MEFLYFILFLLLLPFLYLFVPIFHRKFKEFPPSPPLSIPIIGHLYLIRKPLHRTLAKISNKYGPILLLQFGSRPVVVVSSPSAAEECLTKNDMVFANRPQLLAGKHLGYNYTTLTWAPYGDHWRNLRRIASLEILSTHRILMFADVRRNEVDSLVKGLLTSEDKCKVVDMKSAFFEVMQNIMTRMIGGKRYYDDDDDSENLDERRRVKVLKEKRDKFMQDLIDEHRKLDLGGEGKRNKTLIDVLLSLQQTDPKCYTDEIIKGMMQSGSKMMNQEVVKLNCFDGTNYPRWKDKMMFLLTFLKIAYVLDPNQPATEPRVDDSDEVKAARVKRGEDEVLCRGHILNTLSDRLFDLYSSIKSPLEIWNALEQKYNNEKQGTDKFLTMKYFEFSMRDESSIMDQVHEIQIYVSKLKDLKIEIPEAIQVGAIIAKLPVSWNNYRKKLLHSTEDFSVDQLLKHLRIEEETRIRDKMHQVQTGSKVNFVSEKKKNWNPNGGGNKKSFPRMIPTRKRMSRVIIVARKGISKEIVVSERSKRRKNTQNSSD</sequence>